<name>A0A1G2RKS4_9BACT</name>
<dbReference type="STRING" id="1802461.A3B24_02405"/>
<sequence length="203" mass="23494">MSQDMLGTSALAEVAGPLKDFAERLGGSRGTQWLGAFKRFLRKEEPWPKFTVWKTIKLGMEHRALDFDARRIRILQDVLVSFNTVSFAVTVVEVELVVLTTTELGFKVVPRYEDIWRRALEWGLELCPAEVGPQLRLQYLDQPRDDRLRIAMNPVVVAGSRRDEEWVYEMGCDKDSILWLDGIHPDARSYDALSRRWVFVQPR</sequence>
<evidence type="ECO:0000313" key="2">
    <source>
        <dbReference type="Proteomes" id="UP000176917"/>
    </source>
</evidence>
<dbReference type="Proteomes" id="UP000176917">
    <property type="component" value="Unassembled WGS sequence"/>
</dbReference>
<comment type="caution">
    <text evidence="1">The sequence shown here is derived from an EMBL/GenBank/DDBJ whole genome shotgun (WGS) entry which is preliminary data.</text>
</comment>
<evidence type="ECO:0000313" key="1">
    <source>
        <dbReference type="EMBL" id="OHA73436.1"/>
    </source>
</evidence>
<organism evidence="1 2">
    <name type="scientific">Candidatus Wildermuthbacteria bacterium RIFCSPLOWO2_01_FULL_48_16</name>
    <dbReference type="NCBI Taxonomy" id="1802461"/>
    <lineage>
        <taxon>Bacteria</taxon>
        <taxon>Candidatus Wildermuthiibacteriota</taxon>
    </lineage>
</organism>
<gene>
    <name evidence="1" type="ORF">A3B24_02405</name>
</gene>
<reference evidence="1 2" key="1">
    <citation type="journal article" date="2016" name="Nat. Commun.">
        <title>Thousands of microbial genomes shed light on interconnected biogeochemical processes in an aquifer system.</title>
        <authorList>
            <person name="Anantharaman K."/>
            <person name="Brown C.T."/>
            <person name="Hug L.A."/>
            <person name="Sharon I."/>
            <person name="Castelle C.J."/>
            <person name="Probst A.J."/>
            <person name="Thomas B.C."/>
            <person name="Singh A."/>
            <person name="Wilkins M.J."/>
            <person name="Karaoz U."/>
            <person name="Brodie E.L."/>
            <person name="Williams K.H."/>
            <person name="Hubbard S.S."/>
            <person name="Banfield J.F."/>
        </authorList>
    </citation>
    <scope>NUCLEOTIDE SEQUENCE [LARGE SCALE GENOMIC DNA]</scope>
</reference>
<dbReference type="AlphaFoldDB" id="A0A1G2RKS4"/>
<protein>
    <submittedName>
        <fullName evidence="1">Uncharacterized protein</fullName>
    </submittedName>
</protein>
<proteinExistence type="predicted"/>
<accession>A0A1G2RKS4</accession>
<dbReference type="EMBL" id="MHUG01000012">
    <property type="protein sequence ID" value="OHA73436.1"/>
    <property type="molecule type" value="Genomic_DNA"/>
</dbReference>